<dbReference type="RefSeq" id="WP_123420377.1">
    <property type="nucleotide sequence ID" value="NZ_RJUL01000001.1"/>
</dbReference>
<dbReference type="EMBL" id="RJUL01000001">
    <property type="protein sequence ID" value="ROQ30522.1"/>
    <property type="molecule type" value="Genomic_DNA"/>
</dbReference>
<keyword evidence="4" id="KW-0169">Cobalamin biosynthesis</keyword>
<evidence type="ECO:0000256" key="5">
    <source>
        <dbReference type="ARBA" id="ARBA00022603"/>
    </source>
</evidence>
<dbReference type="SUPFAM" id="SSF53790">
    <property type="entry name" value="Tetrapyrrole methylase"/>
    <property type="match status" value="1"/>
</dbReference>
<accession>A0A3N1PGD0</accession>
<feature type="active site" description="Proton acceptor" evidence="16">
    <location>
        <position position="243"/>
    </location>
</feature>
<dbReference type="Pfam" id="PF00590">
    <property type="entry name" value="TP_methylase"/>
    <property type="match status" value="1"/>
</dbReference>
<dbReference type="InterPro" id="IPR012409">
    <property type="entry name" value="Sirohaem_synth"/>
</dbReference>
<gene>
    <name evidence="21" type="ORF">EDC28_101208</name>
</gene>
<dbReference type="Gene3D" id="1.10.8.210">
    <property type="entry name" value="Sirohaem synthase, dimerisation domain"/>
    <property type="match status" value="1"/>
</dbReference>
<dbReference type="NCBIfam" id="NF004790">
    <property type="entry name" value="PRK06136.1"/>
    <property type="match status" value="1"/>
</dbReference>
<evidence type="ECO:0000256" key="16">
    <source>
        <dbReference type="PIRSR" id="PIRSR036426-1"/>
    </source>
</evidence>
<dbReference type="PANTHER" id="PTHR45790:SF3">
    <property type="entry name" value="S-ADENOSYL-L-METHIONINE-DEPENDENT UROPORPHYRINOGEN III METHYLTRANSFERASE, CHLOROPLASTIC"/>
    <property type="match status" value="1"/>
</dbReference>
<comment type="similarity">
    <text evidence="2 17">Belongs to the precorrin methyltransferase family.</text>
</comment>
<keyword evidence="11" id="KW-0627">Porphyrin biosynthesis</keyword>
<evidence type="ECO:0000313" key="22">
    <source>
        <dbReference type="Proteomes" id="UP000268033"/>
    </source>
</evidence>
<evidence type="ECO:0000256" key="4">
    <source>
        <dbReference type="ARBA" id="ARBA00022573"/>
    </source>
</evidence>
<feature type="domain" description="Tetrapyrrole methylase" evidence="18">
    <location>
        <begin position="215"/>
        <end position="422"/>
    </location>
</feature>
<dbReference type="NCBIfam" id="TIGR01470">
    <property type="entry name" value="cysG_Nterm"/>
    <property type="match status" value="1"/>
</dbReference>
<keyword evidence="22" id="KW-1185">Reference proteome</keyword>
<feature type="domain" description="Sirohaem synthase dimerisation" evidence="19">
    <location>
        <begin position="148"/>
        <end position="203"/>
    </location>
</feature>
<evidence type="ECO:0000259" key="18">
    <source>
        <dbReference type="Pfam" id="PF00590"/>
    </source>
</evidence>
<dbReference type="InterPro" id="IPR050161">
    <property type="entry name" value="Siro_Cobalamin_biosynth"/>
</dbReference>
<feature type="domain" description="Siroheme synthase central" evidence="20">
    <location>
        <begin position="115"/>
        <end position="141"/>
    </location>
</feature>
<keyword evidence="6 17" id="KW-0808">Transferase</keyword>
<dbReference type="AlphaFoldDB" id="A0A3N1PGD0"/>
<dbReference type="GO" id="GO:0009236">
    <property type="term" value="P:cobalamin biosynthetic process"/>
    <property type="evidence" value="ECO:0007669"/>
    <property type="project" value="UniProtKB-KW"/>
</dbReference>
<evidence type="ECO:0000256" key="8">
    <source>
        <dbReference type="ARBA" id="ARBA00023002"/>
    </source>
</evidence>
<dbReference type="Gene3D" id="3.40.1010.10">
    <property type="entry name" value="Cobalt-precorrin-4 Transmethylase, Domain 1"/>
    <property type="match status" value="1"/>
</dbReference>
<evidence type="ECO:0000256" key="7">
    <source>
        <dbReference type="ARBA" id="ARBA00022691"/>
    </source>
</evidence>
<dbReference type="GO" id="GO:0004851">
    <property type="term" value="F:uroporphyrin-III C-methyltransferase activity"/>
    <property type="evidence" value="ECO:0007669"/>
    <property type="project" value="InterPro"/>
</dbReference>
<dbReference type="InterPro" id="IPR019478">
    <property type="entry name" value="Sirohaem_synthase_dimer_dom"/>
</dbReference>
<evidence type="ECO:0000256" key="14">
    <source>
        <dbReference type="ARBA" id="ARBA00047561"/>
    </source>
</evidence>
<evidence type="ECO:0000256" key="6">
    <source>
        <dbReference type="ARBA" id="ARBA00022679"/>
    </source>
</evidence>
<dbReference type="PROSITE" id="PS00840">
    <property type="entry name" value="SUMT_2"/>
    <property type="match status" value="1"/>
</dbReference>
<evidence type="ECO:0000256" key="9">
    <source>
        <dbReference type="ARBA" id="ARBA00023027"/>
    </source>
</evidence>
<dbReference type="UniPathway" id="UPA00262">
    <property type="reaction ID" value="UER00211"/>
</dbReference>
<dbReference type="SUPFAM" id="SSF75615">
    <property type="entry name" value="Siroheme synthase middle domains-like"/>
    <property type="match status" value="1"/>
</dbReference>
<keyword evidence="10" id="KW-0456">Lyase</keyword>
<sequence>MHDFPLFLDLHGKDVLVVGGGTVAWRKVQALHKAGAKVRLVAKTLCAEIAASPVDHVAEQFEPKWLDGVWLAIAATDDELVNEAVAEAANARQIWVNVVDQRALCSAIVPAVVERKPVTIAISSDGQAPVLARRLREKLEAEVPQWTGALAALMGRFRDKVASRFAAFSDRRRFWEALLDGDTGQQLAKGDTQAAEAELEALLAGENRRSGWLKLVGAGPGDPDLLTLKALQAIQAADVIVYDRLVSDAVMNLARRDADFISVGKEKGLHSVPQPEIEAILVREAGAGKRVVRLKGGDPFVFGRGGEEVLAARAAGIEVDVVPGITAAAACSARTQVPLTHRGLANQMTLVTGHCQPGGEDANWRALAQPKSTLAIYMGLTQSSHIADELMAGGLAASTPVLVVENGTRPEERRFRTDLGHLADTVEQAQVKSPALLMIGDTVTLYQEAK</sequence>
<dbReference type="InterPro" id="IPR036291">
    <property type="entry name" value="NAD(P)-bd_dom_sf"/>
</dbReference>
<dbReference type="FunFam" id="3.30.950.10:FF:000001">
    <property type="entry name" value="Siroheme synthase"/>
    <property type="match status" value="1"/>
</dbReference>
<dbReference type="Gene3D" id="3.30.950.10">
    <property type="entry name" value="Methyltransferase, Cobalt-precorrin-4 Transmethylase, Domain 2"/>
    <property type="match status" value="1"/>
</dbReference>
<reference evidence="21 22" key="1">
    <citation type="submission" date="2018-11" db="EMBL/GenBank/DDBJ databases">
        <title>Genomic Encyclopedia of Type Strains, Phase IV (KMG-IV): sequencing the most valuable type-strain genomes for metagenomic binning, comparative biology and taxonomic classification.</title>
        <authorList>
            <person name="Goeker M."/>
        </authorList>
    </citation>
    <scope>NUCLEOTIDE SEQUENCE [LARGE SCALE GENOMIC DNA]</scope>
    <source>
        <strain evidence="21 22">DSM 21945</strain>
    </source>
</reference>
<evidence type="ECO:0000256" key="2">
    <source>
        <dbReference type="ARBA" id="ARBA00005879"/>
    </source>
</evidence>
<dbReference type="InterPro" id="IPR003043">
    <property type="entry name" value="Uropor_MeTrfase_CS"/>
</dbReference>
<comment type="pathway">
    <text evidence="15">Cofactor biosynthesis; adenosylcobalamin biosynthesis; precorrin-2 from uroporphyrinogen III: step 1/1.</text>
</comment>
<dbReference type="Proteomes" id="UP000268033">
    <property type="component" value="Unassembled WGS sequence"/>
</dbReference>
<dbReference type="Pfam" id="PF13241">
    <property type="entry name" value="NAD_binding_7"/>
    <property type="match status" value="1"/>
</dbReference>
<dbReference type="NCBIfam" id="TIGR01469">
    <property type="entry name" value="cobA_cysG_Cterm"/>
    <property type="match status" value="1"/>
</dbReference>
<dbReference type="GO" id="GO:0019354">
    <property type="term" value="P:siroheme biosynthetic process"/>
    <property type="evidence" value="ECO:0007669"/>
    <property type="project" value="UniProtKB-UniPathway"/>
</dbReference>
<dbReference type="NCBIfam" id="NF007922">
    <property type="entry name" value="PRK10637.1"/>
    <property type="match status" value="1"/>
</dbReference>
<dbReference type="Gene3D" id="3.30.160.110">
    <property type="entry name" value="Siroheme synthase, domain 2"/>
    <property type="match status" value="1"/>
</dbReference>
<keyword evidence="3" id="KW-0597">Phosphoprotein</keyword>
<comment type="pathway">
    <text evidence="1">Porphyrin-containing compound metabolism; siroheme biosynthesis; sirohydrochlorin from precorrin-2: step 1/1.</text>
</comment>
<dbReference type="InterPro" id="IPR035996">
    <property type="entry name" value="4pyrrol_Methylase_sf"/>
</dbReference>
<dbReference type="InterPro" id="IPR014776">
    <property type="entry name" value="4pyrrole_Mease_sub2"/>
</dbReference>
<evidence type="ECO:0000256" key="17">
    <source>
        <dbReference type="RuleBase" id="RU003960"/>
    </source>
</evidence>
<evidence type="ECO:0000259" key="19">
    <source>
        <dbReference type="Pfam" id="PF10414"/>
    </source>
</evidence>
<dbReference type="InterPro" id="IPR014777">
    <property type="entry name" value="4pyrrole_Mease_sub1"/>
</dbReference>
<keyword evidence="5 17" id="KW-0489">Methyltransferase</keyword>
<evidence type="ECO:0000256" key="15">
    <source>
        <dbReference type="ARBA" id="ARBA00060548"/>
    </source>
</evidence>
<dbReference type="GO" id="GO:0032259">
    <property type="term" value="P:methylation"/>
    <property type="evidence" value="ECO:0007669"/>
    <property type="project" value="UniProtKB-KW"/>
</dbReference>
<dbReference type="STRING" id="584787.GCA_001247655_01802"/>
<dbReference type="Pfam" id="PF10414">
    <property type="entry name" value="CysG_dimeriser"/>
    <property type="match status" value="1"/>
</dbReference>
<comment type="catalytic activity">
    <reaction evidence="14">
        <text>precorrin-2 + NAD(+) = sirohydrochlorin + NADH + 2 H(+)</text>
        <dbReference type="Rhea" id="RHEA:15613"/>
        <dbReference type="ChEBI" id="CHEBI:15378"/>
        <dbReference type="ChEBI" id="CHEBI:57540"/>
        <dbReference type="ChEBI" id="CHEBI:57945"/>
        <dbReference type="ChEBI" id="CHEBI:58351"/>
        <dbReference type="ChEBI" id="CHEBI:58827"/>
        <dbReference type="EC" id="1.3.1.76"/>
    </reaction>
</comment>
<dbReference type="InterPro" id="IPR028281">
    <property type="entry name" value="Sirohaem_synthase_central"/>
</dbReference>
<dbReference type="Pfam" id="PF14824">
    <property type="entry name" value="Sirohm_synth_M"/>
    <property type="match status" value="1"/>
</dbReference>
<evidence type="ECO:0000256" key="1">
    <source>
        <dbReference type="ARBA" id="ARBA00005010"/>
    </source>
</evidence>
<keyword evidence="9" id="KW-0520">NAD</keyword>
<dbReference type="Gene3D" id="3.40.50.720">
    <property type="entry name" value="NAD(P)-binding Rossmann-like Domain"/>
    <property type="match status" value="1"/>
</dbReference>
<dbReference type="InterPro" id="IPR006366">
    <property type="entry name" value="CobA/CysG_C"/>
</dbReference>
<evidence type="ECO:0000259" key="20">
    <source>
        <dbReference type="Pfam" id="PF14824"/>
    </source>
</evidence>
<comment type="pathway">
    <text evidence="13">Porphyrin-containing compound metabolism; siroheme biosynthesis; precorrin-2 from uroporphyrinogen III: step 1/1.</text>
</comment>
<dbReference type="InterPro" id="IPR006367">
    <property type="entry name" value="Sirohaem_synthase_N"/>
</dbReference>
<dbReference type="PROSITE" id="PS00839">
    <property type="entry name" value="SUMT_1"/>
    <property type="match status" value="1"/>
</dbReference>
<keyword evidence="7" id="KW-0949">S-adenosyl-L-methionine</keyword>
<dbReference type="PANTHER" id="PTHR45790">
    <property type="entry name" value="SIROHEME SYNTHASE-RELATED"/>
    <property type="match status" value="1"/>
</dbReference>
<dbReference type="PIRSF" id="PIRSF036426">
    <property type="entry name" value="Sirohaem_synth"/>
    <property type="match status" value="1"/>
</dbReference>
<dbReference type="InterPro" id="IPR000878">
    <property type="entry name" value="4pyrrol_Mease"/>
</dbReference>
<evidence type="ECO:0000256" key="11">
    <source>
        <dbReference type="ARBA" id="ARBA00023244"/>
    </source>
</evidence>
<evidence type="ECO:0000256" key="3">
    <source>
        <dbReference type="ARBA" id="ARBA00022553"/>
    </source>
</evidence>
<dbReference type="GO" id="GO:0051266">
    <property type="term" value="F:sirohydrochlorin ferrochelatase activity"/>
    <property type="evidence" value="ECO:0007669"/>
    <property type="project" value="InterPro"/>
</dbReference>
<keyword evidence="12" id="KW-0511">Multifunctional enzyme</keyword>
<evidence type="ECO:0000313" key="21">
    <source>
        <dbReference type="EMBL" id="ROQ30522.1"/>
    </source>
</evidence>
<dbReference type="SUPFAM" id="SSF51735">
    <property type="entry name" value="NAD(P)-binding Rossmann-fold domains"/>
    <property type="match status" value="1"/>
</dbReference>
<protein>
    <submittedName>
        <fullName evidence="21">Uroporphyrinogen-III C-methyltransferase /precorrin-2 dehydrogenase</fullName>
    </submittedName>
</protein>
<dbReference type="FunFam" id="3.40.1010.10:FF:000001">
    <property type="entry name" value="Siroheme synthase"/>
    <property type="match status" value="1"/>
</dbReference>
<name>A0A3N1PGD0_9GAMM</name>
<evidence type="ECO:0000256" key="12">
    <source>
        <dbReference type="ARBA" id="ARBA00023268"/>
    </source>
</evidence>
<dbReference type="GO" id="GO:0051287">
    <property type="term" value="F:NAD binding"/>
    <property type="evidence" value="ECO:0007669"/>
    <property type="project" value="InterPro"/>
</dbReference>
<dbReference type="GO" id="GO:0043115">
    <property type="term" value="F:precorrin-2 dehydrogenase activity"/>
    <property type="evidence" value="ECO:0007669"/>
    <property type="project" value="UniProtKB-EC"/>
</dbReference>
<proteinExistence type="inferred from homology"/>
<comment type="caution">
    <text evidence="21">The sequence shown here is derived from an EMBL/GenBank/DDBJ whole genome shotgun (WGS) entry which is preliminary data.</text>
</comment>
<dbReference type="CDD" id="cd11642">
    <property type="entry name" value="SUMT"/>
    <property type="match status" value="1"/>
</dbReference>
<evidence type="ECO:0000256" key="13">
    <source>
        <dbReference type="ARBA" id="ARBA00025705"/>
    </source>
</evidence>
<keyword evidence="8" id="KW-0560">Oxidoreductase</keyword>
<dbReference type="InterPro" id="IPR037115">
    <property type="entry name" value="Sirohaem_synt_dimer_dom_sf"/>
</dbReference>
<organism evidence="21 22">
    <name type="scientific">Gallaecimonas pentaromativorans</name>
    <dbReference type="NCBI Taxonomy" id="584787"/>
    <lineage>
        <taxon>Bacteria</taxon>
        <taxon>Pseudomonadati</taxon>
        <taxon>Pseudomonadota</taxon>
        <taxon>Gammaproteobacteria</taxon>
        <taxon>Enterobacterales</taxon>
        <taxon>Gallaecimonadaceae</taxon>
        <taxon>Gallaecimonas</taxon>
    </lineage>
</organism>
<feature type="active site" description="Proton donor" evidence="16">
    <location>
        <position position="265"/>
    </location>
</feature>
<evidence type="ECO:0000256" key="10">
    <source>
        <dbReference type="ARBA" id="ARBA00023239"/>
    </source>
</evidence>